<evidence type="ECO:0000313" key="10">
    <source>
        <dbReference type="Proteomes" id="UP001222325"/>
    </source>
</evidence>
<dbReference type="GO" id="GO:0008422">
    <property type="term" value="F:beta-glucosidase activity"/>
    <property type="evidence" value="ECO:0007669"/>
    <property type="project" value="UniProtKB-EC"/>
</dbReference>
<dbReference type="InterPro" id="IPR036881">
    <property type="entry name" value="Glyco_hydro_3_C_sf"/>
</dbReference>
<dbReference type="SUPFAM" id="SSF52279">
    <property type="entry name" value="Beta-D-glucan exohydrolase, C-terminal domain"/>
    <property type="match status" value="1"/>
</dbReference>
<dbReference type="EC" id="3.2.1.21" evidence="3 7"/>
<dbReference type="PANTHER" id="PTHR42715">
    <property type="entry name" value="BETA-GLUCOSIDASE"/>
    <property type="match status" value="1"/>
</dbReference>
<dbReference type="Pfam" id="PF00933">
    <property type="entry name" value="Glyco_hydro_3"/>
    <property type="match status" value="1"/>
</dbReference>
<comment type="catalytic activity">
    <reaction evidence="1 7">
        <text>Hydrolysis of terminal, non-reducing beta-D-glucosyl residues with release of beta-D-glucose.</text>
        <dbReference type="EC" id="3.2.1.21"/>
    </reaction>
</comment>
<evidence type="ECO:0000256" key="7">
    <source>
        <dbReference type="RuleBase" id="RU361161"/>
    </source>
</evidence>
<dbReference type="InterPro" id="IPR036962">
    <property type="entry name" value="Glyco_hydro_3_N_sf"/>
</dbReference>
<dbReference type="Gene3D" id="2.60.40.10">
    <property type="entry name" value="Immunoglobulins"/>
    <property type="match status" value="1"/>
</dbReference>
<dbReference type="Gene3D" id="2.60.120.260">
    <property type="entry name" value="Galactose-binding domain-like"/>
    <property type="match status" value="1"/>
</dbReference>
<gene>
    <name evidence="9" type="ORF">B0H15DRAFT_921570</name>
</gene>
<dbReference type="AlphaFoldDB" id="A0AAD6XRK5"/>
<accession>A0AAD6XRK5</accession>
<dbReference type="InterPro" id="IPR017853">
    <property type="entry name" value="GH"/>
</dbReference>
<dbReference type="SUPFAM" id="SSF51445">
    <property type="entry name" value="(Trans)glycosidases"/>
    <property type="match status" value="1"/>
</dbReference>
<name>A0AAD6XRK5_9AGAR</name>
<comment type="pathway">
    <text evidence="7">Glycan metabolism; cellulose degradation.</text>
</comment>
<evidence type="ECO:0000256" key="1">
    <source>
        <dbReference type="ARBA" id="ARBA00000448"/>
    </source>
</evidence>
<evidence type="ECO:0000256" key="2">
    <source>
        <dbReference type="ARBA" id="ARBA00005336"/>
    </source>
</evidence>
<evidence type="ECO:0000256" key="4">
    <source>
        <dbReference type="ARBA" id="ARBA00022801"/>
    </source>
</evidence>
<evidence type="ECO:0000256" key="3">
    <source>
        <dbReference type="ARBA" id="ARBA00012744"/>
    </source>
</evidence>
<dbReference type="EMBL" id="JARJCN010000014">
    <property type="protein sequence ID" value="KAJ7094493.1"/>
    <property type="molecule type" value="Genomic_DNA"/>
</dbReference>
<dbReference type="InterPro" id="IPR037524">
    <property type="entry name" value="PA14/GLEYA"/>
</dbReference>
<comment type="similarity">
    <text evidence="2 7">Belongs to the glycosyl hydrolase 3 family.</text>
</comment>
<dbReference type="PROSITE" id="PS51820">
    <property type="entry name" value="PA14"/>
    <property type="match status" value="1"/>
</dbReference>
<comment type="caution">
    <text evidence="9">The sequence shown here is derived from an EMBL/GenBank/DDBJ whole genome shotgun (WGS) entry which is preliminary data.</text>
</comment>
<keyword evidence="5 7" id="KW-0119">Carbohydrate metabolism</keyword>
<feature type="domain" description="PA14" evidence="8">
    <location>
        <begin position="393"/>
        <end position="550"/>
    </location>
</feature>
<reference evidence="9" key="1">
    <citation type="submission" date="2023-03" db="EMBL/GenBank/DDBJ databases">
        <title>Massive genome expansion in bonnet fungi (Mycena s.s.) driven by repeated elements and novel gene families across ecological guilds.</title>
        <authorList>
            <consortium name="Lawrence Berkeley National Laboratory"/>
            <person name="Harder C.B."/>
            <person name="Miyauchi S."/>
            <person name="Viragh M."/>
            <person name="Kuo A."/>
            <person name="Thoen E."/>
            <person name="Andreopoulos B."/>
            <person name="Lu D."/>
            <person name="Skrede I."/>
            <person name="Drula E."/>
            <person name="Henrissat B."/>
            <person name="Morin E."/>
            <person name="Kohler A."/>
            <person name="Barry K."/>
            <person name="LaButti K."/>
            <person name="Morin E."/>
            <person name="Salamov A."/>
            <person name="Lipzen A."/>
            <person name="Mereny Z."/>
            <person name="Hegedus B."/>
            <person name="Baldrian P."/>
            <person name="Stursova M."/>
            <person name="Weitz H."/>
            <person name="Taylor A."/>
            <person name="Grigoriev I.V."/>
            <person name="Nagy L.G."/>
            <person name="Martin F."/>
            <person name="Kauserud H."/>
        </authorList>
    </citation>
    <scope>NUCLEOTIDE SEQUENCE</scope>
    <source>
        <strain evidence="9">CBHHK173m</strain>
    </source>
</reference>
<evidence type="ECO:0000259" key="8">
    <source>
        <dbReference type="PROSITE" id="PS51820"/>
    </source>
</evidence>
<dbReference type="Pfam" id="PF14310">
    <property type="entry name" value="Fn3-like"/>
    <property type="match status" value="1"/>
</dbReference>
<dbReference type="Gene3D" id="3.20.20.300">
    <property type="entry name" value="Glycoside hydrolase, family 3, N-terminal domain"/>
    <property type="match status" value="1"/>
</dbReference>
<dbReference type="SMART" id="SM01217">
    <property type="entry name" value="Fn3_like"/>
    <property type="match status" value="1"/>
</dbReference>
<dbReference type="InterPro" id="IPR026891">
    <property type="entry name" value="Fn3-like"/>
</dbReference>
<dbReference type="Pfam" id="PF01915">
    <property type="entry name" value="Glyco_hydro_3_C"/>
    <property type="match status" value="1"/>
</dbReference>
<dbReference type="Proteomes" id="UP001222325">
    <property type="component" value="Unassembled WGS sequence"/>
</dbReference>
<dbReference type="GO" id="GO:0009251">
    <property type="term" value="P:glucan catabolic process"/>
    <property type="evidence" value="ECO:0007669"/>
    <property type="project" value="TreeGrafter"/>
</dbReference>
<dbReference type="PANTHER" id="PTHR42715:SF10">
    <property type="entry name" value="BETA-GLUCOSIDASE"/>
    <property type="match status" value="1"/>
</dbReference>
<evidence type="ECO:0000256" key="5">
    <source>
        <dbReference type="ARBA" id="ARBA00023277"/>
    </source>
</evidence>
<keyword evidence="10" id="KW-1185">Reference proteome</keyword>
<dbReference type="InterPro" id="IPR002772">
    <property type="entry name" value="Glyco_hydro_3_C"/>
</dbReference>
<dbReference type="InterPro" id="IPR013783">
    <property type="entry name" value="Ig-like_fold"/>
</dbReference>
<sequence>MDIEQTLAKLSLPQKIKLLSGNGWWHTHAIPEADVPAIRMSDGPNGVRGTQFFNGVPASCFPSSSGLGSSFDVELARKVGEALADEARCHVLLAPTVNTQRSPLGGRGFESFSEDPILNGTIAAAYINGLQSKGVSATIKHFVANDQEFQRFSISSDVGERALREIYLKPFQIAIREANPWALMTAYNRVNGLHVSEDKRFLEEILRKEWGYKGMIMSDWIGTYSTAESIKAGLDLEMPGPTVMRGKAVERCLVSEKLFPSDIDARVRKILELLQHARESSIPFDAPEESVDTPELRQLLRTAAADAIVLLKNEKKVLPLSPTVKRIAVIGPNAKPAMTSGGGSAQLLSTYKVSPLEGITAAAQEIGAEVKYAVGAASHRYLPLLDPYLQRKDGTPGALVEFWNDAPCADFVALSADLGAKLSSCSWSTPTRGTNCFLMDGVYSAVFTPDESGDWDFGINLAGRGNLYVDNKLVVDLSTDPEPGESFFGLGTIDKRAVVTGLKAGQAYDLEARICTTDFAAKPTPFTCWGGVRIGGVRLFDGEEAIKEAVALATDSDGALWESEGFDRTDMDLPGLTNALVSAVLRANPNTVVVNQSGTPVAMPWVDEAPTLLQAFYGGNELGNGLADVLWGKVNPSAKVSLTFPKRLEDTPPYPSFGGNGQELGKILYNEGIFVGYRSYEIRKLQAMFPFGFGLSYATFEYSDLRISPVSASGEFSLNFKVTNTSEVAGREVAQVYIADPQSSLPRPVKELKGFTKVELKGGESKELAVGLDREALGFYDDRQKCWVAEKGTFQVLVGASSQDIRLTKEVELPDTITWTGL</sequence>
<dbReference type="PRINTS" id="PR00133">
    <property type="entry name" value="GLHYDRLASE3"/>
</dbReference>
<keyword evidence="6 7" id="KW-0326">Glycosidase</keyword>
<keyword evidence="7" id="KW-0624">Polysaccharide degradation</keyword>
<dbReference type="InterPro" id="IPR019800">
    <property type="entry name" value="Glyco_hydro_3_AS"/>
</dbReference>
<organism evidence="9 10">
    <name type="scientific">Mycena belliarum</name>
    <dbReference type="NCBI Taxonomy" id="1033014"/>
    <lineage>
        <taxon>Eukaryota</taxon>
        <taxon>Fungi</taxon>
        <taxon>Dikarya</taxon>
        <taxon>Basidiomycota</taxon>
        <taxon>Agaricomycotina</taxon>
        <taxon>Agaricomycetes</taxon>
        <taxon>Agaricomycetidae</taxon>
        <taxon>Agaricales</taxon>
        <taxon>Marasmiineae</taxon>
        <taxon>Mycenaceae</taxon>
        <taxon>Mycena</taxon>
    </lineage>
</organism>
<dbReference type="PROSITE" id="PS00775">
    <property type="entry name" value="GLYCOSYL_HYDROL_F3"/>
    <property type="match status" value="1"/>
</dbReference>
<proteinExistence type="inferred from homology"/>
<keyword evidence="4 7" id="KW-0378">Hydrolase</keyword>
<evidence type="ECO:0000256" key="6">
    <source>
        <dbReference type="ARBA" id="ARBA00023295"/>
    </source>
</evidence>
<dbReference type="InterPro" id="IPR050288">
    <property type="entry name" value="Cellulose_deg_GH3"/>
</dbReference>
<dbReference type="Gene3D" id="3.40.50.1700">
    <property type="entry name" value="Glycoside hydrolase family 3 C-terminal domain"/>
    <property type="match status" value="1"/>
</dbReference>
<protein>
    <recommendedName>
        <fullName evidence="3 7">beta-glucosidase</fullName>
        <ecNumber evidence="3 7">3.2.1.21</ecNumber>
    </recommendedName>
</protein>
<evidence type="ECO:0000313" key="9">
    <source>
        <dbReference type="EMBL" id="KAJ7094493.1"/>
    </source>
</evidence>
<dbReference type="InterPro" id="IPR001764">
    <property type="entry name" value="Glyco_hydro_3_N"/>
</dbReference>
<dbReference type="FunFam" id="2.60.40.10:FF:000495">
    <property type="entry name" value="Periplasmic beta-glucosidase"/>
    <property type="match status" value="1"/>
</dbReference>